<name>A0A2T0Q269_9ACTN</name>
<organism evidence="1 2">
    <name type="scientific">Allonocardiopsis opalescens</name>
    <dbReference type="NCBI Taxonomy" id="1144618"/>
    <lineage>
        <taxon>Bacteria</taxon>
        <taxon>Bacillati</taxon>
        <taxon>Actinomycetota</taxon>
        <taxon>Actinomycetes</taxon>
        <taxon>Streptosporangiales</taxon>
        <taxon>Allonocardiopsis</taxon>
    </lineage>
</organism>
<protein>
    <submittedName>
        <fullName evidence="1">Uncharacterized protein</fullName>
    </submittedName>
</protein>
<keyword evidence="2" id="KW-1185">Reference proteome</keyword>
<gene>
    <name evidence="1" type="ORF">CLV72_105255</name>
</gene>
<evidence type="ECO:0000313" key="2">
    <source>
        <dbReference type="Proteomes" id="UP000237846"/>
    </source>
</evidence>
<dbReference type="Proteomes" id="UP000237846">
    <property type="component" value="Unassembled WGS sequence"/>
</dbReference>
<proteinExistence type="predicted"/>
<accession>A0A2T0Q269</accession>
<reference evidence="1 2" key="1">
    <citation type="submission" date="2018-03" db="EMBL/GenBank/DDBJ databases">
        <title>Genomic Encyclopedia of Archaeal and Bacterial Type Strains, Phase II (KMG-II): from individual species to whole genera.</title>
        <authorList>
            <person name="Goeker M."/>
        </authorList>
    </citation>
    <scope>NUCLEOTIDE SEQUENCE [LARGE SCALE GENOMIC DNA]</scope>
    <source>
        <strain evidence="1 2">DSM 45601</strain>
    </source>
</reference>
<evidence type="ECO:0000313" key="1">
    <source>
        <dbReference type="EMBL" id="PRX97902.1"/>
    </source>
</evidence>
<dbReference type="AlphaFoldDB" id="A0A2T0Q269"/>
<comment type="caution">
    <text evidence="1">The sequence shown here is derived from an EMBL/GenBank/DDBJ whole genome shotgun (WGS) entry which is preliminary data.</text>
</comment>
<dbReference type="EMBL" id="PVZC01000005">
    <property type="protein sequence ID" value="PRX97902.1"/>
    <property type="molecule type" value="Genomic_DNA"/>
</dbReference>
<sequence length="116" mass="13172">MISVTSSQGKSFWCGLWWTSSPTTSPSSDCTCSGGCRILPWVENTWPIANPALGDFLGLEKFRQVANDARNAPEKENAFRQFHLNQWVRQATRWMPMHLYDASAGTVWQHPDQERG</sequence>